<proteinExistence type="predicted"/>
<dbReference type="Proteomes" id="UP001500359">
    <property type="component" value="Unassembled WGS sequence"/>
</dbReference>
<dbReference type="RefSeq" id="WP_343857701.1">
    <property type="nucleotide sequence ID" value="NZ_BAAAFD010000002.1"/>
</dbReference>
<dbReference type="EMBL" id="BAAAFD010000002">
    <property type="protein sequence ID" value="GAA0854976.1"/>
    <property type="molecule type" value="Genomic_DNA"/>
</dbReference>
<gene>
    <name evidence="1" type="ORF">GCM10009114_12670</name>
</gene>
<evidence type="ECO:0000313" key="1">
    <source>
        <dbReference type="EMBL" id="GAA0854976.1"/>
    </source>
</evidence>
<sequence>MSFSVANNVNSAIISGTLGLNRAQTGITQASLNIAQRNAQAQSPTDVLANAAVQQIGQTKQLLPQGGDSLTNNLLSLQINSFNAQASGKVLEVASGTVGRIIDELV</sequence>
<protein>
    <submittedName>
        <fullName evidence="1">Uncharacterized protein</fullName>
    </submittedName>
</protein>
<name>A0ABN1LG87_9ALTE</name>
<comment type="caution">
    <text evidence="1">The sequence shown here is derived from an EMBL/GenBank/DDBJ whole genome shotgun (WGS) entry which is preliminary data.</text>
</comment>
<accession>A0ABN1LG87</accession>
<keyword evidence="2" id="KW-1185">Reference proteome</keyword>
<organism evidence="1 2">
    <name type="scientific">Aliiglaciecola litoralis</name>
    <dbReference type="NCBI Taxonomy" id="582857"/>
    <lineage>
        <taxon>Bacteria</taxon>
        <taxon>Pseudomonadati</taxon>
        <taxon>Pseudomonadota</taxon>
        <taxon>Gammaproteobacteria</taxon>
        <taxon>Alteromonadales</taxon>
        <taxon>Alteromonadaceae</taxon>
        <taxon>Aliiglaciecola</taxon>
    </lineage>
</organism>
<evidence type="ECO:0000313" key="2">
    <source>
        <dbReference type="Proteomes" id="UP001500359"/>
    </source>
</evidence>
<reference evidence="1 2" key="1">
    <citation type="journal article" date="2019" name="Int. J. Syst. Evol. Microbiol.">
        <title>The Global Catalogue of Microorganisms (GCM) 10K type strain sequencing project: providing services to taxonomists for standard genome sequencing and annotation.</title>
        <authorList>
            <consortium name="The Broad Institute Genomics Platform"/>
            <consortium name="The Broad Institute Genome Sequencing Center for Infectious Disease"/>
            <person name="Wu L."/>
            <person name="Ma J."/>
        </authorList>
    </citation>
    <scope>NUCLEOTIDE SEQUENCE [LARGE SCALE GENOMIC DNA]</scope>
    <source>
        <strain evidence="1 2">JCM 15896</strain>
    </source>
</reference>